<feature type="coiled-coil region" evidence="8">
    <location>
        <begin position="136"/>
        <end position="191"/>
    </location>
</feature>
<dbReference type="PANTHER" id="PTHR30001">
    <property type="entry name" value="RIBONUCLEASE"/>
    <property type="match status" value="1"/>
</dbReference>
<dbReference type="EMBL" id="JACOPE010000001">
    <property type="protein sequence ID" value="MBC5683226.1"/>
    <property type="molecule type" value="Genomic_DNA"/>
</dbReference>
<keyword evidence="4" id="KW-0255">Endonuclease</keyword>
<dbReference type="PANTHER" id="PTHR30001:SF1">
    <property type="entry name" value="RIBONUCLEASE E_G-LIKE PROTEIN, CHLOROPLASTIC"/>
    <property type="match status" value="1"/>
</dbReference>
<gene>
    <name evidence="10" type="ORF">H8S40_06530</name>
</gene>
<dbReference type="Gene3D" id="2.40.50.140">
    <property type="entry name" value="Nucleic acid-binding proteins"/>
    <property type="match status" value="1"/>
</dbReference>
<keyword evidence="5" id="KW-0378">Hydrolase</keyword>
<evidence type="ECO:0000256" key="8">
    <source>
        <dbReference type="SAM" id="Coils"/>
    </source>
</evidence>
<name>A0ABR7G8W0_9FIRM</name>
<keyword evidence="11" id="KW-1185">Reference proteome</keyword>
<organism evidence="10 11">
    <name type="scientific">Ruminococcus hominis</name>
    <dbReference type="NCBI Taxonomy" id="2763065"/>
    <lineage>
        <taxon>Bacteria</taxon>
        <taxon>Bacillati</taxon>
        <taxon>Bacillota</taxon>
        <taxon>Clostridia</taxon>
        <taxon>Eubacteriales</taxon>
        <taxon>Oscillospiraceae</taxon>
        <taxon>Ruminococcus</taxon>
    </lineage>
</organism>
<reference evidence="10 11" key="1">
    <citation type="submission" date="2020-08" db="EMBL/GenBank/DDBJ databases">
        <title>Genome public.</title>
        <authorList>
            <person name="Liu C."/>
            <person name="Sun Q."/>
        </authorList>
    </citation>
    <scope>NUCLEOTIDE SEQUENCE [LARGE SCALE GENOMIC DNA]</scope>
    <source>
        <strain evidence="10 11">NSJ-13</strain>
    </source>
</reference>
<evidence type="ECO:0000256" key="5">
    <source>
        <dbReference type="ARBA" id="ARBA00022801"/>
    </source>
</evidence>
<evidence type="ECO:0000313" key="10">
    <source>
        <dbReference type="EMBL" id="MBC5683226.1"/>
    </source>
</evidence>
<keyword evidence="2" id="KW-0540">Nuclease</keyword>
<dbReference type="Pfam" id="PF10150">
    <property type="entry name" value="RNase_E_G"/>
    <property type="match status" value="1"/>
</dbReference>
<dbReference type="CDD" id="cd04453">
    <property type="entry name" value="S1_RNase_E"/>
    <property type="match status" value="1"/>
</dbReference>
<accession>A0ABR7G8W0</accession>
<proteinExistence type="predicted"/>
<keyword evidence="8" id="KW-0175">Coiled coil</keyword>
<evidence type="ECO:0000256" key="3">
    <source>
        <dbReference type="ARBA" id="ARBA00022723"/>
    </source>
</evidence>
<dbReference type="SUPFAM" id="SSF50249">
    <property type="entry name" value="Nucleic acid-binding proteins"/>
    <property type="match status" value="1"/>
</dbReference>
<feature type="domain" description="RNA-binding protein AU-1/Ribonuclease E/G" evidence="9">
    <location>
        <begin position="118"/>
        <end position="386"/>
    </location>
</feature>
<comment type="cofactor">
    <cofactor evidence="1">
        <name>Mg(2+)</name>
        <dbReference type="ChEBI" id="CHEBI:18420"/>
    </cofactor>
</comment>
<dbReference type="InterPro" id="IPR004659">
    <property type="entry name" value="RNase_E/G"/>
</dbReference>
<evidence type="ECO:0000313" key="11">
    <source>
        <dbReference type="Proteomes" id="UP000631576"/>
    </source>
</evidence>
<evidence type="ECO:0000256" key="1">
    <source>
        <dbReference type="ARBA" id="ARBA00001946"/>
    </source>
</evidence>
<evidence type="ECO:0000259" key="9">
    <source>
        <dbReference type="Pfam" id="PF10150"/>
    </source>
</evidence>
<dbReference type="RefSeq" id="WP_186864886.1">
    <property type="nucleotide sequence ID" value="NZ_JACOPE010000001.1"/>
</dbReference>
<dbReference type="InterPro" id="IPR019307">
    <property type="entry name" value="RNA-bd_AU-1/RNase_E/G"/>
</dbReference>
<comment type="caution">
    <text evidence="10">The sequence shown here is derived from an EMBL/GenBank/DDBJ whole genome shotgun (WGS) entry which is preliminary data.</text>
</comment>
<keyword evidence="3" id="KW-0479">Metal-binding</keyword>
<evidence type="ECO:0000256" key="6">
    <source>
        <dbReference type="ARBA" id="ARBA00022842"/>
    </source>
</evidence>
<keyword evidence="6" id="KW-0460">Magnesium</keyword>
<keyword evidence="7" id="KW-0694">RNA-binding</keyword>
<dbReference type="Proteomes" id="UP000631576">
    <property type="component" value="Unassembled WGS sequence"/>
</dbReference>
<evidence type="ECO:0000256" key="7">
    <source>
        <dbReference type="ARBA" id="ARBA00022884"/>
    </source>
</evidence>
<evidence type="ECO:0000256" key="4">
    <source>
        <dbReference type="ARBA" id="ARBA00022759"/>
    </source>
</evidence>
<evidence type="ECO:0000256" key="2">
    <source>
        <dbReference type="ARBA" id="ARBA00022722"/>
    </source>
</evidence>
<sequence>MERKILMTREDGIVWTYFQENDEIIEIHCNDMEQTEQQTPVLGNIYIGKVQNIVANIGAAFIDIGGVNCYYDMSQAETALFTNKIGKKPLCIGDELVVQISREAVKTKAPTVSSNLNFTGRYAVLTSGNTRIGVSAKLAKSEREEYRRKLGDLANEEYGIIVRTNAKDVPFDIVLDEIEQLKKRYESIKEHAVHRTCYSCLEMAMQPYLSGLKNVYTNGLSEIQVECEDLYEEVRSYFEKEQPELLEILHFYENDKLSLSSLYNLHTIRDRAMNERVWLKHGGYLVMQPTEALTVIDVNSGKCVSKKKTPETYLKLNLEAAQEIAKQLRLRNISGIILVDFINMDDDELMQQLIKEMRILCGKDPVQTTVVDVTGLQLMEITRKKVRKPLYECWRKR</sequence>
<protein>
    <submittedName>
        <fullName evidence="10">Ribonuclease E/G</fullName>
    </submittedName>
</protein>
<dbReference type="InterPro" id="IPR012340">
    <property type="entry name" value="NA-bd_OB-fold"/>
</dbReference>